<dbReference type="InterPro" id="IPR003903">
    <property type="entry name" value="UIM_dom"/>
</dbReference>
<keyword evidence="6" id="KW-0269">Exonuclease</keyword>
<dbReference type="SUPFAM" id="SSF56024">
    <property type="entry name" value="Phospholipase D/nuclease"/>
    <property type="match status" value="2"/>
</dbReference>
<accession>A0ABR3EY09</accession>
<keyword evidence="8" id="KW-0539">Nucleus</keyword>
<evidence type="ECO:0000256" key="9">
    <source>
        <dbReference type="SAM" id="MobiDB-lite"/>
    </source>
</evidence>
<dbReference type="InterPro" id="IPR010347">
    <property type="entry name" value="Tdp1"/>
</dbReference>
<dbReference type="CDD" id="cd09123">
    <property type="entry name" value="PLDc_Tdp1_2"/>
    <property type="match status" value="1"/>
</dbReference>
<name>A0ABR3EY09_9AGAR</name>
<gene>
    <name evidence="10" type="ORF">V5O48_014189</name>
</gene>
<evidence type="ECO:0000256" key="5">
    <source>
        <dbReference type="ARBA" id="ARBA00022801"/>
    </source>
</evidence>
<keyword evidence="4" id="KW-0227">DNA damage</keyword>
<reference evidence="10 11" key="1">
    <citation type="submission" date="2024-02" db="EMBL/GenBank/DDBJ databases">
        <title>A draft genome for the cacao thread blight pathogen Marasmius crinis-equi.</title>
        <authorList>
            <person name="Cohen S.P."/>
            <person name="Baruah I.K."/>
            <person name="Amoako-Attah I."/>
            <person name="Bukari Y."/>
            <person name="Meinhardt L.W."/>
            <person name="Bailey B.A."/>
        </authorList>
    </citation>
    <scope>NUCLEOTIDE SEQUENCE [LARGE SCALE GENOMIC DNA]</scope>
    <source>
        <strain evidence="10 11">GH-76</strain>
    </source>
</reference>
<keyword evidence="7" id="KW-0234">DNA repair</keyword>
<evidence type="ECO:0000313" key="10">
    <source>
        <dbReference type="EMBL" id="KAL0567808.1"/>
    </source>
</evidence>
<evidence type="ECO:0000256" key="4">
    <source>
        <dbReference type="ARBA" id="ARBA00022763"/>
    </source>
</evidence>
<keyword evidence="5" id="KW-0378">Hydrolase</keyword>
<dbReference type="PANTHER" id="PTHR12415">
    <property type="entry name" value="TYROSYL-DNA PHOSPHODIESTERASE 1"/>
    <property type="match status" value="1"/>
</dbReference>
<dbReference type="Pfam" id="PF06087">
    <property type="entry name" value="Tyr-DNA_phospho"/>
    <property type="match status" value="2"/>
</dbReference>
<dbReference type="EMBL" id="JBAHYK010001490">
    <property type="protein sequence ID" value="KAL0567808.1"/>
    <property type="molecule type" value="Genomic_DNA"/>
</dbReference>
<feature type="region of interest" description="Disordered" evidence="9">
    <location>
        <begin position="108"/>
        <end position="147"/>
    </location>
</feature>
<feature type="compositionally biased region" description="Basic and acidic residues" evidence="9">
    <location>
        <begin position="111"/>
        <end position="120"/>
    </location>
</feature>
<evidence type="ECO:0000256" key="6">
    <source>
        <dbReference type="ARBA" id="ARBA00022839"/>
    </source>
</evidence>
<organism evidence="10 11">
    <name type="scientific">Marasmius crinis-equi</name>
    <dbReference type="NCBI Taxonomy" id="585013"/>
    <lineage>
        <taxon>Eukaryota</taxon>
        <taxon>Fungi</taxon>
        <taxon>Dikarya</taxon>
        <taxon>Basidiomycota</taxon>
        <taxon>Agaricomycotina</taxon>
        <taxon>Agaricomycetes</taxon>
        <taxon>Agaricomycetidae</taxon>
        <taxon>Agaricales</taxon>
        <taxon>Marasmiineae</taxon>
        <taxon>Marasmiaceae</taxon>
        <taxon>Marasmius</taxon>
    </lineage>
</organism>
<feature type="region of interest" description="Disordered" evidence="9">
    <location>
        <begin position="470"/>
        <end position="545"/>
    </location>
</feature>
<keyword evidence="11" id="KW-1185">Reference proteome</keyword>
<feature type="compositionally biased region" description="Acidic residues" evidence="9">
    <location>
        <begin position="519"/>
        <end position="539"/>
    </location>
</feature>
<evidence type="ECO:0008006" key="12">
    <source>
        <dbReference type="Google" id="ProtNLM"/>
    </source>
</evidence>
<comment type="caution">
    <text evidence="10">The sequence shown here is derived from an EMBL/GenBank/DDBJ whole genome shotgun (WGS) entry which is preliminary data.</text>
</comment>
<comment type="similarity">
    <text evidence="2">Belongs to the tyrosyl-DNA phosphodiesterase family.</text>
</comment>
<evidence type="ECO:0000313" key="11">
    <source>
        <dbReference type="Proteomes" id="UP001465976"/>
    </source>
</evidence>
<dbReference type="Gene3D" id="3.30.870.10">
    <property type="entry name" value="Endonuclease Chain A"/>
    <property type="match status" value="2"/>
</dbReference>
<dbReference type="PANTHER" id="PTHR12415:SF0">
    <property type="entry name" value="TYROSYL-DNA PHOSPHODIESTERASE 1"/>
    <property type="match status" value="1"/>
</dbReference>
<dbReference type="PROSITE" id="PS50330">
    <property type="entry name" value="UIM"/>
    <property type="match status" value="1"/>
</dbReference>
<dbReference type="Pfam" id="PF02809">
    <property type="entry name" value="UIM"/>
    <property type="match status" value="2"/>
</dbReference>
<evidence type="ECO:0000256" key="1">
    <source>
        <dbReference type="ARBA" id="ARBA00004123"/>
    </source>
</evidence>
<keyword evidence="3" id="KW-0540">Nuclease</keyword>
<dbReference type="Proteomes" id="UP001465976">
    <property type="component" value="Unassembled WGS sequence"/>
</dbReference>
<sequence length="630" mass="69781">MDFDDDPDLRRAMVLSLQESTHDRDIDNEDEELRRAIELSKLEAQKSQIRAFYDVEPLAMSSSTLPKSASSTEQVARSDNTKSFLLERAQMEKERLARFRMATCLPEESIDESKGKRKRDEDDEEGNAPAKKQTSKPGSSKGSELFWDAETRPTATLGAEPRKDGKKTFSLDDVVGKDISFAIISSYVTDLVWIRQKFECGVPVILVGQPESDGKARVENLSPDWIKTAPFLRGGHGCMHMKAAWIQDFQLLPTPCVYDKKATTHFQYVMKRVLDSVNVRPALAAMLKGHPSLPIKTTEEICTRWDWSKVQVHLVPSIAGRHESWPNVNLTGHPRLMKSILDLGLRTGIDPNAKSLQLEYQGSSIGQYTTQWLNEFFWSCRGESAAAWLDEPKSKRQKLPYPEPESMKILFPSKETVQGSLGGVEGAGTIICKRKQWEAAKFPRHLFFDSKSRAGPTLMHTKMILATFSDGPSSSKACASVTSNAKRAPPKPSTSSATSKAQARPGTSNGNGKQKEIPEISDDESVTESETEPESDEDIPGPSAVGWAYMGSHNFTPAAWGTLSGSSSCPVLNIRNYELGIVFPLKTQADVETVACWERPAEGYAGTGKEPWIREEGVYFWGGGMGMGMK</sequence>
<proteinExistence type="inferred from homology"/>
<evidence type="ECO:0000256" key="2">
    <source>
        <dbReference type="ARBA" id="ARBA00010205"/>
    </source>
</evidence>
<dbReference type="SMART" id="SM00726">
    <property type="entry name" value="UIM"/>
    <property type="match status" value="2"/>
</dbReference>
<evidence type="ECO:0000256" key="3">
    <source>
        <dbReference type="ARBA" id="ARBA00022722"/>
    </source>
</evidence>
<evidence type="ECO:0000256" key="7">
    <source>
        <dbReference type="ARBA" id="ARBA00023204"/>
    </source>
</evidence>
<protein>
    <recommendedName>
        <fullName evidence="12">Tyrosyl-DNA phosphodiesterase 1</fullName>
    </recommendedName>
</protein>
<evidence type="ECO:0000256" key="8">
    <source>
        <dbReference type="ARBA" id="ARBA00023242"/>
    </source>
</evidence>
<comment type="subcellular location">
    <subcellularLocation>
        <location evidence="1">Nucleus</location>
    </subcellularLocation>
</comment>
<feature type="compositionally biased region" description="Polar residues" evidence="9">
    <location>
        <begin position="470"/>
        <end position="484"/>
    </location>
</feature>